<keyword evidence="2" id="KW-1185">Reference proteome</keyword>
<dbReference type="AlphaFoldDB" id="A0AAN9SKK2"/>
<evidence type="ECO:0000313" key="2">
    <source>
        <dbReference type="Proteomes" id="UP001386955"/>
    </source>
</evidence>
<dbReference type="EMBL" id="JAYMYS010000004">
    <property type="protein sequence ID" value="KAK7397075.1"/>
    <property type="molecule type" value="Genomic_DNA"/>
</dbReference>
<gene>
    <name evidence="1" type="ORF">VNO78_18242</name>
</gene>
<dbReference type="Proteomes" id="UP001386955">
    <property type="component" value="Unassembled WGS sequence"/>
</dbReference>
<proteinExistence type="predicted"/>
<accession>A0AAN9SKK2</accession>
<evidence type="ECO:0000313" key="1">
    <source>
        <dbReference type="EMBL" id="KAK7397075.1"/>
    </source>
</evidence>
<sequence>MSTNVKSILISFPNLSFKIRILVMPNLILLSPINTHTTDCLLCGGLVATELVLASDCWLCEGVATT</sequence>
<name>A0AAN9SKK2_PSOTE</name>
<protein>
    <submittedName>
        <fullName evidence="1">Uncharacterized protein</fullName>
    </submittedName>
</protein>
<organism evidence="1 2">
    <name type="scientific">Psophocarpus tetragonolobus</name>
    <name type="common">Winged bean</name>
    <name type="synonym">Dolichos tetragonolobus</name>
    <dbReference type="NCBI Taxonomy" id="3891"/>
    <lineage>
        <taxon>Eukaryota</taxon>
        <taxon>Viridiplantae</taxon>
        <taxon>Streptophyta</taxon>
        <taxon>Embryophyta</taxon>
        <taxon>Tracheophyta</taxon>
        <taxon>Spermatophyta</taxon>
        <taxon>Magnoliopsida</taxon>
        <taxon>eudicotyledons</taxon>
        <taxon>Gunneridae</taxon>
        <taxon>Pentapetalae</taxon>
        <taxon>rosids</taxon>
        <taxon>fabids</taxon>
        <taxon>Fabales</taxon>
        <taxon>Fabaceae</taxon>
        <taxon>Papilionoideae</taxon>
        <taxon>50 kb inversion clade</taxon>
        <taxon>NPAAA clade</taxon>
        <taxon>indigoferoid/millettioid clade</taxon>
        <taxon>Phaseoleae</taxon>
        <taxon>Psophocarpus</taxon>
    </lineage>
</organism>
<comment type="caution">
    <text evidence="1">The sequence shown here is derived from an EMBL/GenBank/DDBJ whole genome shotgun (WGS) entry which is preliminary data.</text>
</comment>
<reference evidence="1 2" key="1">
    <citation type="submission" date="2024-01" db="EMBL/GenBank/DDBJ databases">
        <title>The genomes of 5 underutilized Papilionoideae crops provide insights into root nodulation and disease resistanc.</title>
        <authorList>
            <person name="Jiang F."/>
        </authorList>
    </citation>
    <scope>NUCLEOTIDE SEQUENCE [LARGE SCALE GENOMIC DNA]</scope>
    <source>
        <strain evidence="1">DUOXIRENSHENG_FW03</strain>
        <tissue evidence="1">Leaves</tissue>
    </source>
</reference>